<feature type="region of interest" description="Disordered" evidence="2">
    <location>
        <begin position="203"/>
        <end position="303"/>
    </location>
</feature>
<protein>
    <submittedName>
        <fullName evidence="3">Uncharacterized protein</fullName>
    </submittedName>
</protein>
<feature type="compositionally biased region" description="Acidic residues" evidence="2">
    <location>
        <begin position="142"/>
        <end position="157"/>
    </location>
</feature>
<evidence type="ECO:0000313" key="4">
    <source>
        <dbReference type="Proteomes" id="UP000316079"/>
    </source>
</evidence>
<dbReference type="Gene3D" id="1.25.40.10">
    <property type="entry name" value="Tetratricopeptide repeat domain"/>
    <property type="match status" value="2"/>
</dbReference>
<dbReference type="GO" id="GO:0006396">
    <property type="term" value="P:RNA processing"/>
    <property type="evidence" value="ECO:0007669"/>
    <property type="project" value="InterPro"/>
</dbReference>
<dbReference type="OrthoDB" id="1922977at2759"/>
<evidence type="ECO:0000256" key="2">
    <source>
        <dbReference type="SAM" id="MobiDB-lite"/>
    </source>
</evidence>
<dbReference type="Proteomes" id="UP000316079">
    <property type="component" value="Unassembled WGS sequence"/>
</dbReference>
<feature type="compositionally biased region" description="Low complexity" evidence="2">
    <location>
        <begin position="236"/>
        <end position="253"/>
    </location>
</feature>
<feature type="region of interest" description="Disordered" evidence="2">
    <location>
        <begin position="54"/>
        <end position="104"/>
    </location>
</feature>
<feature type="compositionally biased region" description="Basic and acidic residues" evidence="2">
    <location>
        <begin position="288"/>
        <end position="303"/>
    </location>
</feature>
<dbReference type="STRING" id="623744.A0A553REL4"/>
<dbReference type="PANTHER" id="PTHR21563:SF3">
    <property type="entry name" value="ZINC FINGER C3H1 DOMAIN-CONTAINING PROTEIN"/>
    <property type="match status" value="1"/>
</dbReference>
<keyword evidence="4" id="KW-1185">Reference proteome</keyword>
<feature type="non-terminal residue" evidence="3">
    <location>
        <position position="1747"/>
    </location>
</feature>
<dbReference type="SUPFAM" id="SSF48452">
    <property type="entry name" value="TPR-like"/>
    <property type="match status" value="1"/>
</dbReference>
<dbReference type="InterPro" id="IPR011990">
    <property type="entry name" value="TPR-like_helical_dom_sf"/>
</dbReference>
<feature type="region of interest" description="Disordered" evidence="2">
    <location>
        <begin position="681"/>
        <end position="768"/>
    </location>
</feature>
<feature type="compositionally biased region" description="Low complexity" evidence="2">
    <location>
        <begin position="58"/>
        <end position="68"/>
    </location>
</feature>
<keyword evidence="1" id="KW-0175">Coiled coil</keyword>
<feature type="non-terminal residue" evidence="3">
    <location>
        <position position="1"/>
    </location>
</feature>
<dbReference type="GO" id="GO:0005634">
    <property type="term" value="C:nucleus"/>
    <property type="evidence" value="ECO:0007669"/>
    <property type="project" value="TreeGrafter"/>
</dbReference>
<dbReference type="GO" id="GO:0000178">
    <property type="term" value="C:exosome (RNase complex)"/>
    <property type="evidence" value="ECO:0007669"/>
    <property type="project" value="TreeGrafter"/>
</dbReference>
<dbReference type="EMBL" id="SRMA01024324">
    <property type="protein sequence ID" value="TRZ00626.1"/>
    <property type="molecule type" value="Genomic_DNA"/>
</dbReference>
<evidence type="ECO:0000313" key="3">
    <source>
        <dbReference type="EMBL" id="TRZ00626.1"/>
    </source>
</evidence>
<dbReference type="SMART" id="SM00386">
    <property type="entry name" value="HAT"/>
    <property type="match status" value="3"/>
</dbReference>
<comment type="caution">
    <text evidence="3">The sequence shown here is derived from an EMBL/GenBank/DDBJ whole genome shotgun (WGS) entry which is preliminary data.</text>
</comment>
<feature type="region of interest" description="Disordered" evidence="2">
    <location>
        <begin position="120"/>
        <end position="176"/>
    </location>
</feature>
<reference evidence="3 4" key="1">
    <citation type="journal article" date="2019" name="Sci. Data">
        <title>Hybrid genome assembly and annotation of Danionella translucida.</title>
        <authorList>
            <person name="Kadobianskyi M."/>
            <person name="Schulze L."/>
            <person name="Schuelke M."/>
            <person name="Judkewitz B."/>
        </authorList>
    </citation>
    <scope>NUCLEOTIDE SEQUENCE [LARGE SCALE GENOMIC DNA]</scope>
    <source>
        <strain evidence="3 4">Bolton</strain>
    </source>
</reference>
<dbReference type="InterPro" id="IPR039278">
    <property type="entry name" value="Red1"/>
</dbReference>
<name>A0A553REL4_9TELE</name>
<accession>A0A553REL4</accession>
<dbReference type="PANTHER" id="PTHR21563">
    <property type="entry name" value="ZINC FINGER C3H1 DOMAIN-CONTAINING PROTEIN"/>
    <property type="match status" value="1"/>
</dbReference>
<dbReference type="InterPro" id="IPR003107">
    <property type="entry name" value="HAT"/>
</dbReference>
<proteinExistence type="predicted"/>
<evidence type="ECO:0000256" key="1">
    <source>
        <dbReference type="SAM" id="Coils"/>
    </source>
</evidence>
<gene>
    <name evidence="3" type="ORF">DNTS_015388</name>
</gene>
<feature type="compositionally biased region" description="Basic residues" evidence="2">
    <location>
        <begin position="272"/>
        <end position="285"/>
    </location>
</feature>
<feature type="coiled-coil region" evidence="1">
    <location>
        <begin position="548"/>
        <end position="610"/>
    </location>
</feature>
<sequence>SAKPSGRFQPRRAPTVIVTNVSKPEAAEESFEELLLKYKQIRLELESIRSQERHALGHSHGAGALAELQSPDGGQSEARNDPAAPESGAGATEEPRPLLQEQKISFQAFNLRPLRQKLLTPAQMDALNQPRPEQQEQAPLPDDAEGDDEVQDEESESDLNVSALSEEATPLVSGKMLQEEEDLSELHLRLLALQSASRRWQQKEQQELSRKSIPAAQEKRCMTPAMQRSIGRSSESSPALQARRSRSRSGGAPERSRTPVRPRRAAALSKQALRKQQLRTWKLQRQKQQQERRHREEEIRKIRDLQNQDEQYNRFMRLVTGRGRPHPHSTVSEADPKKPLRQALDSSGNLYQYDNYDEVAMDTDSEPGSPALCPGHDALAVFPLESTPVRQDSSPGTTAPSSPVLKQRINLSAVSLNTVSRIHPRVRKPAHSLPTTKSPFMLPRHRSVVVCLKASDDSDSEGEDGGDGVHVPFGGLESMIREARRTVEAAKPKQNVSEKENNPVKSRVEVVKAVASPLSSDSEINRATELQEKLQQHRASLVSDQTLLQQLRLQQIRKREALSAAEAKVQRLREQLLASEKIANANRLLLRKLQEQVQKVQQRVHVKQQQSLKLESDLRNLKAPGAIKRSTSATTAGALPLKVRRLDRLDSHLSELMVQKQRLQQLEVEYAMKIRKLKAAQALRQAEPRPDPSASDAPPLQAKPHPAAACVPPLLPQPSRHDLTQDKLVLSSDAEEEEEEQPPLKKSSGQRRRSFPESGSATRPKLSHAELPAACTRAPSAGAAGPQELLLGLNVQDLRQRFLQSAGLAQLMREEALNLTLSGNTWGQTERHGKVLEVESEALPSPQSRGDLALVPYGEYHSPLLLFKSYRFSPYYRTKEKLSLRSRTYSHAIDPKKSFCRFDLTGSCNDDRCAWSVSICLSVRLSVCAAVSLKLFLSVFRQHTRNVSLSEPLLFQDLLSYCLPLIGCNHSSRSSEVSSATERYMKRLFGANHDRMETDQKAVLLLSKDDKRYFDSETDDISNLETSVLENPKNTLLWLKLAYKYLQQRDRSGLLSECVDAALNTLSRALEENPEHPELWSHYLMLFSHTDSSREERREMSETAVEHSPHCSVWWSYIGMESSFEGKDYVCSRLVTHLTEELPEQTPESASFQLLEVLVFRTQLALFSGRTRSAVQTLQVSRRSGVPCMTLRGGRTALTSRSAQGALESRVAHHLTLQHRSLLWLCFIYLKVFKHLPPTLFDPVDSNPQRISSTEPVLLPWSSSQLPTESEDLIAMVTDALSRCRDDRLSSAEQIQARFPLHSTLIHLYRSSAREAEAVSVCEQLMEEVPFFPPLLELRCSLMVSGCSDWLVDKWTAAFSQIPAPAQVLYHLGRCLQTQGQGNVLEQLSEPFIFSLCDSVPEQTTALDALRYVLGVQMDLQRVPVIKEEVQQQIEDQRPYLHLLYCQLLCVSGSVREAADGFEKALGSVTKLELLHTLWMDYLSFSRERLCSGSASVRDIRLFSSLVMRCLKTVPSRVVLPYSSSKFWNCFSFHNKVISFYLSCIPQSQHALVLERLHHAMPSNTQLAIRMLQQEYQDGSLEQFQLQSRMMISSFPRCLTFWRIAIAMETEQKHRAEVRRLYRQALRNLPLSATLWKDVNTHSSPVSLNDPGHPALISSTCLSLPVLSMLQWLLFEAADGGGRIDSLRKIIQHTHSLAPTVWRLSRTFAHPAIACFWIMGRSESTQTLRTTPNRTSIDTVPAFITGS</sequence>
<organism evidence="3 4">
    <name type="scientific">Danionella cerebrum</name>
    <dbReference type="NCBI Taxonomy" id="2873325"/>
    <lineage>
        <taxon>Eukaryota</taxon>
        <taxon>Metazoa</taxon>
        <taxon>Chordata</taxon>
        <taxon>Craniata</taxon>
        <taxon>Vertebrata</taxon>
        <taxon>Euteleostomi</taxon>
        <taxon>Actinopterygii</taxon>
        <taxon>Neopterygii</taxon>
        <taxon>Teleostei</taxon>
        <taxon>Ostariophysi</taxon>
        <taxon>Cypriniformes</taxon>
        <taxon>Danionidae</taxon>
        <taxon>Danioninae</taxon>
        <taxon>Danionella</taxon>
    </lineage>
</organism>